<dbReference type="GO" id="GO:0046653">
    <property type="term" value="P:tetrahydrofolate metabolic process"/>
    <property type="evidence" value="ECO:0007669"/>
    <property type="project" value="TreeGrafter"/>
</dbReference>
<evidence type="ECO:0000256" key="3">
    <source>
        <dbReference type="ARBA" id="ARBA00022898"/>
    </source>
</evidence>
<dbReference type="EMBL" id="JAYMYR010000007">
    <property type="protein sequence ID" value="KAK7353915.1"/>
    <property type="molecule type" value="Genomic_DNA"/>
</dbReference>
<dbReference type="InterPro" id="IPR015421">
    <property type="entry name" value="PyrdxlP-dep_Trfase_major"/>
</dbReference>
<gene>
    <name evidence="5" type="ORF">VNO80_19369</name>
</gene>
<evidence type="ECO:0000256" key="1">
    <source>
        <dbReference type="ARBA" id="ARBA00001528"/>
    </source>
</evidence>
<comment type="catalytic activity">
    <reaction evidence="1">
        <text>(6R)-5,10-methylene-5,6,7,8-tetrahydrofolate + glycine + H2O = (6S)-5,6,7,8-tetrahydrofolate + L-serine</text>
        <dbReference type="Rhea" id="RHEA:15481"/>
        <dbReference type="ChEBI" id="CHEBI:15377"/>
        <dbReference type="ChEBI" id="CHEBI:15636"/>
        <dbReference type="ChEBI" id="CHEBI:33384"/>
        <dbReference type="ChEBI" id="CHEBI:57305"/>
        <dbReference type="ChEBI" id="CHEBI:57453"/>
        <dbReference type="EC" id="2.1.2.1"/>
    </reaction>
</comment>
<name>A0AAN9QX95_PHACN</name>
<evidence type="ECO:0000259" key="4">
    <source>
        <dbReference type="Pfam" id="PF00464"/>
    </source>
</evidence>
<accession>A0AAN9QX95</accession>
<evidence type="ECO:0000313" key="5">
    <source>
        <dbReference type="EMBL" id="KAK7353915.1"/>
    </source>
</evidence>
<comment type="cofactor">
    <cofactor evidence="2">
        <name>pyridoxal 5'-phosphate</name>
        <dbReference type="ChEBI" id="CHEBI:597326"/>
    </cofactor>
</comment>
<dbReference type="InterPro" id="IPR049943">
    <property type="entry name" value="Ser_HO-MeTrfase-like"/>
</dbReference>
<dbReference type="AlphaFoldDB" id="A0AAN9QX95"/>
<dbReference type="GO" id="GO:0004372">
    <property type="term" value="F:glycine hydroxymethyltransferase activity"/>
    <property type="evidence" value="ECO:0007669"/>
    <property type="project" value="UniProtKB-EC"/>
</dbReference>
<dbReference type="Gene3D" id="3.40.640.10">
    <property type="entry name" value="Type I PLP-dependent aspartate aminotransferase-like (Major domain)"/>
    <property type="match status" value="1"/>
</dbReference>
<dbReference type="GO" id="GO:0019264">
    <property type="term" value="P:glycine biosynthetic process from serine"/>
    <property type="evidence" value="ECO:0007669"/>
    <property type="project" value="TreeGrafter"/>
</dbReference>
<dbReference type="InterPro" id="IPR039429">
    <property type="entry name" value="SHMT-like_dom"/>
</dbReference>
<dbReference type="PANTHER" id="PTHR11680">
    <property type="entry name" value="SERINE HYDROXYMETHYLTRANSFERASE"/>
    <property type="match status" value="1"/>
</dbReference>
<dbReference type="SUPFAM" id="SSF53383">
    <property type="entry name" value="PLP-dependent transferases"/>
    <property type="match status" value="1"/>
</dbReference>
<dbReference type="Gene3D" id="3.90.1150.10">
    <property type="entry name" value="Aspartate Aminotransferase, domain 1"/>
    <property type="match status" value="1"/>
</dbReference>
<dbReference type="Pfam" id="PF00464">
    <property type="entry name" value="SHMT"/>
    <property type="match status" value="1"/>
</dbReference>
<dbReference type="GO" id="GO:0030170">
    <property type="term" value="F:pyridoxal phosphate binding"/>
    <property type="evidence" value="ECO:0007669"/>
    <property type="project" value="TreeGrafter"/>
</dbReference>
<keyword evidence="3" id="KW-0663">Pyridoxal phosphate</keyword>
<comment type="caution">
    <text evidence="5">The sequence shown here is derived from an EMBL/GenBank/DDBJ whole genome shotgun (WGS) entry which is preliminary data.</text>
</comment>
<dbReference type="Proteomes" id="UP001374584">
    <property type="component" value="Unassembled WGS sequence"/>
</dbReference>
<reference evidence="5 6" key="1">
    <citation type="submission" date="2024-01" db="EMBL/GenBank/DDBJ databases">
        <title>The genomes of 5 underutilized Papilionoideae crops provide insights into root nodulation and disease resistanc.</title>
        <authorList>
            <person name="Jiang F."/>
        </authorList>
    </citation>
    <scope>NUCLEOTIDE SEQUENCE [LARGE SCALE GENOMIC DNA]</scope>
    <source>
        <strain evidence="5">JINMINGXINNONG_FW02</strain>
        <tissue evidence="5">Leaves</tissue>
    </source>
</reference>
<dbReference type="InterPro" id="IPR015424">
    <property type="entry name" value="PyrdxlP-dep_Trfase"/>
</dbReference>
<evidence type="ECO:0000256" key="2">
    <source>
        <dbReference type="ARBA" id="ARBA00001933"/>
    </source>
</evidence>
<protein>
    <recommendedName>
        <fullName evidence="4">Serine hydroxymethyltransferase-like domain-containing protein</fullName>
    </recommendedName>
</protein>
<organism evidence="5 6">
    <name type="scientific">Phaseolus coccineus</name>
    <name type="common">Scarlet runner bean</name>
    <name type="synonym">Phaseolus multiflorus</name>
    <dbReference type="NCBI Taxonomy" id="3886"/>
    <lineage>
        <taxon>Eukaryota</taxon>
        <taxon>Viridiplantae</taxon>
        <taxon>Streptophyta</taxon>
        <taxon>Embryophyta</taxon>
        <taxon>Tracheophyta</taxon>
        <taxon>Spermatophyta</taxon>
        <taxon>Magnoliopsida</taxon>
        <taxon>eudicotyledons</taxon>
        <taxon>Gunneridae</taxon>
        <taxon>Pentapetalae</taxon>
        <taxon>rosids</taxon>
        <taxon>fabids</taxon>
        <taxon>Fabales</taxon>
        <taxon>Fabaceae</taxon>
        <taxon>Papilionoideae</taxon>
        <taxon>50 kb inversion clade</taxon>
        <taxon>NPAAA clade</taxon>
        <taxon>indigoferoid/millettioid clade</taxon>
        <taxon>Phaseoleae</taxon>
        <taxon>Phaseolus</taxon>
    </lineage>
</organism>
<sequence>MMVQKANNPFEYCDIVTTTTLKRLRGPKAGMIFYRKEPKPVKKGHTENAVYDFEDKINFAMFPSFQGGPHNHHIKALTVALKQAMSLGFKAYTKQVTVNATLLSTKMLSLVIATHWPQRCSDW</sequence>
<dbReference type="InterPro" id="IPR015422">
    <property type="entry name" value="PyrdxlP-dep_Trfase_small"/>
</dbReference>
<proteinExistence type="predicted"/>
<dbReference type="GO" id="GO:0005739">
    <property type="term" value="C:mitochondrion"/>
    <property type="evidence" value="ECO:0007669"/>
    <property type="project" value="TreeGrafter"/>
</dbReference>
<evidence type="ECO:0000313" key="6">
    <source>
        <dbReference type="Proteomes" id="UP001374584"/>
    </source>
</evidence>
<dbReference type="PANTHER" id="PTHR11680:SF35">
    <property type="entry name" value="SERINE HYDROXYMETHYLTRANSFERASE 1"/>
    <property type="match status" value="1"/>
</dbReference>
<keyword evidence="6" id="KW-1185">Reference proteome</keyword>
<feature type="domain" description="Serine hydroxymethyltransferase-like" evidence="4">
    <location>
        <begin position="6"/>
        <end position="109"/>
    </location>
</feature>